<organism evidence="2">
    <name type="scientific">uncultured Alphaproteobacteria bacterium</name>
    <dbReference type="NCBI Taxonomy" id="91750"/>
    <lineage>
        <taxon>Bacteria</taxon>
        <taxon>Pseudomonadati</taxon>
        <taxon>Pseudomonadota</taxon>
        <taxon>Alphaproteobacteria</taxon>
        <taxon>environmental samples</taxon>
    </lineage>
</organism>
<feature type="chain" id="PRO_5026156118" description="TM2 domain-containing protein" evidence="1">
    <location>
        <begin position="24"/>
        <end position="248"/>
    </location>
</feature>
<protein>
    <recommendedName>
        <fullName evidence="3">TM2 domain-containing protein</fullName>
    </recommendedName>
</protein>
<reference evidence="2" key="1">
    <citation type="journal article" date="2020" name="J. ISSAAS">
        <title>Lactobacilli and other gastrointestinal microbiota of Peromyscus leucopus, reservoir host for agents of Lyme disease and other zoonoses in North America.</title>
        <authorList>
            <person name="Milovic A."/>
            <person name="Bassam K."/>
            <person name="Shao H."/>
            <person name="Chatzistamou I."/>
            <person name="Tufts D.M."/>
            <person name="Diuk-Wasser M."/>
            <person name="Barbour A.G."/>
        </authorList>
    </citation>
    <scope>NUCLEOTIDE SEQUENCE</scope>
    <source>
        <strain evidence="2">LL90</strain>
    </source>
</reference>
<keyword evidence="1" id="KW-0732">Signal</keyword>
<dbReference type="EMBL" id="MN990732">
    <property type="protein sequence ID" value="QIM10690.1"/>
    <property type="molecule type" value="Genomic_DNA"/>
</dbReference>
<name>A0A6G8F313_9PROT</name>
<dbReference type="AlphaFoldDB" id="A0A6G8F313"/>
<evidence type="ECO:0000313" key="2">
    <source>
        <dbReference type="EMBL" id="QIM10690.1"/>
    </source>
</evidence>
<sequence>MNKTKNMALMCCLALASCTGLTATEYAQLQDLQKKGITVDHPKTDWEKPANAGVAGALNILPGMGNFYLGFGDGAERMQILYGIGNFLTWPYSIIWGVPSAFSSARRINEIDLVHYYDEREQRLQRQFYNNPQPPVRQNSGGEVYYPGNGYYYNGFYEQNDAGWRNTYSEGSCDGNCGGYYYNSRNHNNGGYYDSYGQGTNSRNTYNGMYYNNSSSNALPYNGNAYTEEYFDRQEDSHKYDWERYYYR</sequence>
<dbReference type="PROSITE" id="PS51257">
    <property type="entry name" value="PROKAR_LIPOPROTEIN"/>
    <property type="match status" value="1"/>
</dbReference>
<proteinExistence type="predicted"/>
<gene>
    <name evidence="2" type="ORF">PlAlph_5820</name>
</gene>
<accession>A0A6G8F313</accession>
<evidence type="ECO:0000256" key="1">
    <source>
        <dbReference type="SAM" id="SignalP"/>
    </source>
</evidence>
<evidence type="ECO:0008006" key="3">
    <source>
        <dbReference type="Google" id="ProtNLM"/>
    </source>
</evidence>
<feature type="signal peptide" evidence="1">
    <location>
        <begin position="1"/>
        <end position="23"/>
    </location>
</feature>